<evidence type="ECO:0000256" key="1">
    <source>
        <dbReference type="SAM" id="MobiDB-lite"/>
    </source>
</evidence>
<reference evidence="3" key="1">
    <citation type="submission" date="2016-02" db="EMBL/GenBank/DDBJ databases">
        <authorList>
            <person name="Mitreva M."/>
            <person name="Pepin K.H."/>
            <person name="Mihindukulasuriya K.A."/>
            <person name="Fulton R."/>
            <person name="Fronick C."/>
            <person name="O'Laughlin M."/>
            <person name="Miner T."/>
            <person name="Herter B."/>
            <person name="Rosa B.A."/>
            <person name="Cordes M."/>
            <person name="Tomlinson C."/>
            <person name="Wollam A."/>
            <person name="Palsikar V.B."/>
            <person name="Mardis E.R."/>
            <person name="Wilson R.K."/>
        </authorList>
    </citation>
    <scope>NUCLEOTIDE SEQUENCE [LARGE SCALE GENOMIC DNA]</scope>
    <source>
        <strain evidence="3">DSM 22607</strain>
    </source>
</reference>
<organism evidence="2 3">
    <name type="scientific">Christensenella minuta</name>
    <dbReference type="NCBI Taxonomy" id="626937"/>
    <lineage>
        <taxon>Bacteria</taxon>
        <taxon>Bacillati</taxon>
        <taxon>Bacillota</taxon>
        <taxon>Clostridia</taxon>
        <taxon>Christensenellales</taxon>
        <taxon>Christensenellaceae</taxon>
        <taxon>Christensenella</taxon>
    </lineage>
</organism>
<proteinExistence type="predicted"/>
<name>A0A136Q591_9FIRM</name>
<gene>
    <name evidence="2" type="ORF">HMPREF3293_01334</name>
</gene>
<dbReference type="Proteomes" id="UP000070366">
    <property type="component" value="Unassembled WGS sequence"/>
</dbReference>
<accession>A0A136Q591</accession>
<evidence type="ECO:0000313" key="3">
    <source>
        <dbReference type="Proteomes" id="UP000070366"/>
    </source>
</evidence>
<evidence type="ECO:0000313" key="2">
    <source>
        <dbReference type="EMBL" id="KXK65841.1"/>
    </source>
</evidence>
<comment type="caution">
    <text evidence="2">The sequence shown here is derived from an EMBL/GenBank/DDBJ whole genome shotgun (WGS) entry which is preliminary data.</text>
</comment>
<protein>
    <submittedName>
        <fullName evidence="2">Uncharacterized protein</fullName>
    </submittedName>
</protein>
<feature type="region of interest" description="Disordered" evidence="1">
    <location>
        <begin position="18"/>
        <end position="40"/>
    </location>
</feature>
<sequence length="40" mass="4403">MIFIKSYLMPCLPCREGRASGPQTVPEEKDKKAAGRCPPP</sequence>
<dbReference type="EMBL" id="LSZW01000055">
    <property type="protein sequence ID" value="KXK65841.1"/>
    <property type="molecule type" value="Genomic_DNA"/>
</dbReference>
<dbReference type="AlphaFoldDB" id="A0A136Q591"/>
<keyword evidence="3" id="KW-1185">Reference proteome</keyword>